<dbReference type="InterPro" id="IPR012340">
    <property type="entry name" value="NA-bd_OB-fold"/>
</dbReference>
<dbReference type="PANTHER" id="PTHR34075">
    <property type="entry name" value="BLR3430 PROTEIN"/>
    <property type="match status" value="1"/>
</dbReference>
<dbReference type="EMBL" id="PFCO01000009">
    <property type="protein sequence ID" value="PIR69305.1"/>
    <property type="molecule type" value="Genomic_DNA"/>
</dbReference>
<accession>A0A2H0TEQ4</accession>
<name>A0A2H0TEQ4_9BACT</name>
<dbReference type="AlphaFoldDB" id="A0A2H0TEQ4"/>
<dbReference type="Proteomes" id="UP000231503">
    <property type="component" value="Unassembled WGS sequence"/>
</dbReference>
<gene>
    <name evidence="1" type="ORF">COU47_04405</name>
</gene>
<dbReference type="PANTHER" id="PTHR34075:SF4">
    <property type="entry name" value="DUF35 DOMAIN-CONTAINING PROTEIN"/>
    <property type="match status" value="1"/>
</dbReference>
<dbReference type="Gene3D" id="6.10.30.10">
    <property type="match status" value="1"/>
</dbReference>
<organism evidence="1 2">
    <name type="scientific">Candidatus Niyogibacteria bacterium CG10_big_fil_rev_8_21_14_0_10_46_36</name>
    <dbReference type="NCBI Taxonomy" id="1974726"/>
    <lineage>
        <taxon>Bacteria</taxon>
        <taxon>Candidatus Niyogiibacteriota</taxon>
    </lineage>
</organism>
<sequence>MNTERQKVTLTTDPGVLIKELFHKTVPDEFLVVLNRHIIDHHHSYGGVTPFFRGLIDGKLLGTQCHWIECMVDNDAKILLPPRADCPDCWNDMEWVEIDTSKATIYSYSVAEYSGAGAKGSLPWPLISVEIPGVWTKFMSYLAEFGENEPYIGMPIKPVFRRENPTYTILDIAWIPDDERIEKEEKKKTCCCSSCSCT</sequence>
<comment type="caution">
    <text evidence="1">The sequence shown here is derived from an EMBL/GenBank/DDBJ whole genome shotgun (WGS) entry which is preliminary data.</text>
</comment>
<protein>
    <submittedName>
        <fullName evidence="1">Uncharacterized protein</fullName>
    </submittedName>
</protein>
<dbReference type="InterPro" id="IPR052513">
    <property type="entry name" value="Thioester_dehydratase-like"/>
</dbReference>
<evidence type="ECO:0000313" key="2">
    <source>
        <dbReference type="Proteomes" id="UP000231503"/>
    </source>
</evidence>
<evidence type="ECO:0000313" key="1">
    <source>
        <dbReference type="EMBL" id="PIR69305.1"/>
    </source>
</evidence>
<dbReference type="SUPFAM" id="SSF50249">
    <property type="entry name" value="Nucleic acid-binding proteins"/>
    <property type="match status" value="1"/>
</dbReference>
<proteinExistence type="predicted"/>
<reference evidence="2" key="1">
    <citation type="submission" date="2017-09" db="EMBL/GenBank/DDBJ databases">
        <title>Depth-based differentiation of microbial function through sediment-hosted aquifers and enrichment of novel symbionts in the deep terrestrial subsurface.</title>
        <authorList>
            <person name="Probst A.J."/>
            <person name="Ladd B."/>
            <person name="Jarett J.K."/>
            <person name="Geller-Mcgrath D.E."/>
            <person name="Sieber C.M.K."/>
            <person name="Emerson J.B."/>
            <person name="Anantharaman K."/>
            <person name="Thomas B.C."/>
            <person name="Malmstrom R."/>
            <person name="Stieglmeier M."/>
            <person name="Klingl A."/>
            <person name="Woyke T."/>
            <person name="Ryan C.M."/>
            <person name="Banfield J.F."/>
        </authorList>
    </citation>
    <scope>NUCLEOTIDE SEQUENCE [LARGE SCALE GENOMIC DNA]</scope>
</reference>